<dbReference type="InterPro" id="IPR012338">
    <property type="entry name" value="Beta-lactam/transpept-like"/>
</dbReference>
<keyword evidence="4" id="KW-0121">Carboxypeptidase</keyword>
<dbReference type="GO" id="GO:0006508">
    <property type="term" value="P:proteolysis"/>
    <property type="evidence" value="ECO:0007669"/>
    <property type="project" value="InterPro"/>
</dbReference>
<gene>
    <name evidence="4" type="primary">dacB</name>
    <name evidence="4" type="ORF">C4900_09025</name>
</gene>
<dbReference type="Gene3D" id="3.50.80.20">
    <property type="entry name" value="D-Ala-D-Ala carboxypeptidase C, peptidase S13"/>
    <property type="match status" value="1"/>
</dbReference>
<feature type="chain" id="PRO_5016893506" evidence="3">
    <location>
        <begin position="23"/>
        <end position="472"/>
    </location>
</feature>
<name>A0A368HEQ9_9GAMM</name>
<evidence type="ECO:0000256" key="1">
    <source>
        <dbReference type="ARBA" id="ARBA00006096"/>
    </source>
</evidence>
<dbReference type="RefSeq" id="WP_083995853.1">
    <property type="nucleotide sequence ID" value="NZ_CP080624.1"/>
</dbReference>
<dbReference type="OrthoDB" id="9802627at2"/>
<dbReference type="AlphaFoldDB" id="A0A368HEQ9"/>
<proteinExistence type="inferred from homology"/>
<sequence length="472" mass="52777">MKTRVLLTLLAAFMLASGPAWSSPLPASLLRLFAREHVPLGGISIYLRRIHARHPLLAYRAHTPRDPASVMKLVTALVSLDVLGPAYTWTTGAYARGPVVHGVLHGNLYLRGDGDPYLITKSFWNLLHGLRRLGIRRIAGNLVLDEHYMKVPRAPRGSFDGLRDRTYNVRPQALLVNFQAVEFRFLPGASKVRVLPDPYPTTLRVVDDLRLTGGACGDWRAHVHLQIAHESWGNRAVFRGRYPRACGTQHLYRVTDNNRRYVSGVFTELWREQGGIFNGRFLTGRLPHGARLLYAVHSRPLADILRSVDKYSNNVMGRLLVMTLGAVKDGPPGSTAKGLAVMRAWLSRHHLRLPHLVLRNGVGLSRSERITAAEVGRVLRYAYNGRYMPEYVSSLPIAGIDGTLRYRFLGSPVVGHLHGKTGTIDGVDTLAGYLQRGRRRYIVVVLENYPAADTESGFRAEDGVIKWLYARK</sequence>
<protein>
    <submittedName>
        <fullName evidence="4">D-alanyl-D-alanine carboxypeptidase/D-alanyl-D-alanine-endopeptidase</fullName>
    </submittedName>
</protein>
<dbReference type="GO" id="GO:0000270">
    <property type="term" value="P:peptidoglycan metabolic process"/>
    <property type="evidence" value="ECO:0007669"/>
    <property type="project" value="TreeGrafter"/>
</dbReference>
<comment type="similarity">
    <text evidence="1">Belongs to the peptidase S13 family.</text>
</comment>
<dbReference type="GO" id="GO:0004185">
    <property type="term" value="F:serine-type carboxypeptidase activity"/>
    <property type="evidence" value="ECO:0007669"/>
    <property type="project" value="InterPro"/>
</dbReference>
<dbReference type="NCBIfam" id="TIGR00666">
    <property type="entry name" value="PBP4"/>
    <property type="match status" value="1"/>
</dbReference>
<keyword evidence="3" id="KW-0732">Signal</keyword>
<evidence type="ECO:0000313" key="5">
    <source>
        <dbReference type="Proteomes" id="UP000253250"/>
    </source>
</evidence>
<dbReference type="SUPFAM" id="SSF56601">
    <property type="entry name" value="beta-lactamase/transpeptidase-like"/>
    <property type="match status" value="1"/>
</dbReference>
<dbReference type="Proteomes" id="UP000253250">
    <property type="component" value="Unassembled WGS sequence"/>
</dbReference>
<dbReference type="EMBL" id="PSYR01000002">
    <property type="protein sequence ID" value="RCN56020.1"/>
    <property type="molecule type" value="Genomic_DNA"/>
</dbReference>
<dbReference type="InterPro" id="IPR000667">
    <property type="entry name" value="Peptidase_S13"/>
</dbReference>
<feature type="signal peptide" evidence="3">
    <location>
        <begin position="1"/>
        <end position="22"/>
    </location>
</feature>
<evidence type="ECO:0000256" key="2">
    <source>
        <dbReference type="ARBA" id="ARBA00022801"/>
    </source>
</evidence>
<dbReference type="Gene3D" id="3.40.710.10">
    <property type="entry name" value="DD-peptidase/beta-lactamase superfamily"/>
    <property type="match status" value="1"/>
</dbReference>
<reference evidence="4 5" key="1">
    <citation type="submission" date="2018-02" db="EMBL/GenBank/DDBJ databases">
        <title>Insights into the biology of acidophilic members of the Acidiferrobacteraceae family derived from comparative genomic analyses.</title>
        <authorList>
            <person name="Issotta F."/>
            <person name="Thyssen C."/>
            <person name="Mena C."/>
            <person name="Moya A."/>
            <person name="Bellenberg S."/>
            <person name="Sproer C."/>
            <person name="Covarrubias P.C."/>
            <person name="Sand W."/>
            <person name="Quatrini R."/>
            <person name="Vera M."/>
        </authorList>
    </citation>
    <scope>NUCLEOTIDE SEQUENCE [LARGE SCALE GENOMIC DNA]</scope>
    <source>
        <strain evidence="5">m-1</strain>
    </source>
</reference>
<accession>A0A368HEQ9</accession>
<organism evidence="4 5">
    <name type="scientific">Acidiferrobacter thiooxydans</name>
    <dbReference type="NCBI Taxonomy" id="163359"/>
    <lineage>
        <taxon>Bacteria</taxon>
        <taxon>Pseudomonadati</taxon>
        <taxon>Pseudomonadota</taxon>
        <taxon>Gammaproteobacteria</taxon>
        <taxon>Acidiferrobacterales</taxon>
        <taxon>Acidiferrobacteraceae</taxon>
        <taxon>Acidiferrobacter</taxon>
    </lineage>
</organism>
<comment type="caution">
    <text evidence="4">The sequence shown here is derived from an EMBL/GenBank/DDBJ whole genome shotgun (WGS) entry which is preliminary data.</text>
</comment>
<dbReference type="PANTHER" id="PTHR30023">
    <property type="entry name" value="D-ALANYL-D-ALANINE CARBOXYPEPTIDASE"/>
    <property type="match status" value="1"/>
</dbReference>
<keyword evidence="5" id="KW-1185">Reference proteome</keyword>
<evidence type="ECO:0000256" key="3">
    <source>
        <dbReference type="SAM" id="SignalP"/>
    </source>
</evidence>
<dbReference type="Pfam" id="PF02113">
    <property type="entry name" value="Peptidase_S13"/>
    <property type="match status" value="1"/>
</dbReference>
<keyword evidence="4" id="KW-0645">Protease</keyword>
<dbReference type="PRINTS" id="PR00922">
    <property type="entry name" value="DADACBPTASE3"/>
</dbReference>
<keyword evidence="2" id="KW-0378">Hydrolase</keyword>
<dbReference type="PANTHER" id="PTHR30023:SF0">
    <property type="entry name" value="PENICILLIN-SENSITIVE CARBOXYPEPTIDASE A"/>
    <property type="match status" value="1"/>
</dbReference>
<evidence type="ECO:0000313" key="4">
    <source>
        <dbReference type="EMBL" id="RCN56020.1"/>
    </source>
</evidence>